<accession>A0A9N7Z536</accession>
<comment type="caution">
    <text evidence="2">The sequence shown here is derived from an EMBL/GenBank/DDBJ whole genome shotgun (WGS) entry which is preliminary data.</text>
</comment>
<dbReference type="Proteomes" id="UP001153269">
    <property type="component" value="Unassembled WGS sequence"/>
</dbReference>
<evidence type="ECO:0000256" key="1">
    <source>
        <dbReference type="SAM" id="MobiDB-lite"/>
    </source>
</evidence>
<sequence length="120" mass="13281">MDREKEDNEEGKSQGGGRAKEREKRQNDREGNNHRQRMRSAQEALTLERILPEALLCLLFLGPNPPLVAAPRSSDTGHHKSSISPAPPSSLHPLSLQPPTSQPHCSPSLHSGHQQQTRTD</sequence>
<evidence type="ECO:0000313" key="3">
    <source>
        <dbReference type="Proteomes" id="UP001153269"/>
    </source>
</evidence>
<feature type="compositionally biased region" description="Polar residues" evidence="1">
    <location>
        <begin position="104"/>
        <end position="120"/>
    </location>
</feature>
<organism evidence="2 3">
    <name type="scientific">Pleuronectes platessa</name>
    <name type="common">European plaice</name>
    <dbReference type="NCBI Taxonomy" id="8262"/>
    <lineage>
        <taxon>Eukaryota</taxon>
        <taxon>Metazoa</taxon>
        <taxon>Chordata</taxon>
        <taxon>Craniata</taxon>
        <taxon>Vertebrata</taxon>
        <taxon>Euteleostomi</taxon>
        <taxon>Actinopterygii</taxon>
        <taxon>Neopterygii</taxon>
        <taxon>Teleostei</taxon>
        <taxon>Neoteleostei</taxon>
        <taxon>Acanthomorphata</taxon>
        <taxon>Carangaria</taxon>
        <taxon>Pleuronectiformes</taxon>
        <taxon>Pleuronectoidei</taxon>
        <taxon>Pleuronectidae</taxon>
        <taxon>Pleuronectes</taxon>
    </lineage>
</organism>
<evidence type="ECO:0000313" key="2">
    <source>
        <dbReference type="EMBL" id="CAB1450137.1"/>
    </source>
</evidence>
<dbReference type="EMBL" id="CADEAL010004043">
    <property type="protein sequence ID" value="CAB1450137.1"/>
    <property type="molecule type" value="Genomic_DNA"/>
</dbReference>
<name>A0A9N7Z536_PLEPL</name>
<feature type="region of interest" description="Disordered" evidence="1">
    <location>
        <begin position="1"/>
        <end position="41"/>
    </location>
</feature>
<gene>
    <name evidence="2" type="ORF">PLEPLA_LOCUS37826</name>
</gene>
<dbReference type="AlphaFoldDB" id="A0A9N7Z536"/>
<keyword evidence="3" id="KW-1185">Reference proteome</keyword>
<reference evidence="2" key="1">
    <citation type="submission" date="2020-03" db="EMBL/GenBank/DDBJ databases">
        <authorList>
            <person name="Weist P."/>
        </authorList>
    </citation>
    <scope>NUCLEOTIDE SEQUENCE</scope>
</reference>
<feature type="region of interest" description="Disordered" evidence="1">
    <location>
        <begin position="63"/>
        <end position="120"/>
    </location>
</feature>
<feature type="compositionally biased region" description="Low complexity" evidence="1">
    <location>
        <begin position="91"/>
        <end position="103"/>
    </location>
</feature>
<protein>
    <submittedName>
        <fullName evidence="2">Uncharacterized protein</fullName>
    </submittedName>
</protein>
<feature type="compositionally biased region" description="Basic and acidic residues" evidence="1">
    <location>
        <begin position="1"/>
        <end position="33"/>
    </location>
</feature>
<proteinExistence type="predicted"/>